<protein>
    <submittedName>
        <fullName evidence="2">Uncharacterized protein</fullName>
    </submittedName>
</protein>
<evidence type="ECO:0000313" key="2">
    <source>
        <dbReference type="EMBL" id="CAD6247265.1"/>
    </source>
</evidence>
<gene>
    <name evidence="2" type="ORF">NCGR_LOCUS31476</name>
</gene>
<sequence>MNFTFCSYASANLYTEEKTFQVNGAGFIDLCRTLRVVRGFGSEASITIFHNEKEIFTKLFQIATRELKAVNVPESCPAGSFLENVTFEVSDSDGLIDESIDGPLHTLNITSNELPLVEGAQYAIKHGRCVLSRVQLPHEQGTVTIVACHTSYPDLQIKIQLQVQSFDLALTTLEEGSEPIFSCPISIVESSNLLLPSQLAPGQPSHLVTYVKDVVKKTKNKVGDTYSKVKSTEETLKTLYSRKVSLEKQIDTIKDEIGPMVGSFIDAKELVRDKIREKIGTAAFVICSSGDFMDGVVGIVALLGTVPDGKIGRMLAVYLGKDDMLSVVCKTQEAANYIEKYNTDGGVDVGFGIHREAAALGVPIKRRFAVICLDDIEPYKGGVLLNSPQKELNLAWPSPHGPKGFRGFAVNMINISDDNLNITTSRGHGLRETLFYSLFGELQVYETRNDMLQAMPYLNGGAISLDGGVIKGKGKLLLGYSDPKITFPVVSGLPNTITSESNDHLDVVTRTRNLDSKMKLLEIIETRISEQEKLHEELMKKFNKRKRKFEEIEERITQPCGNELVLRDLQVKVEELDP</sequence>
<dbReference type="EMBL" id="CAJGYO010000007">
    <property type="protein sequence ID" value="CAD6247265.1"/>
    <property type="molecule type" value="Genomic_DNA"/>
</dbReference>
<keyword evidence="1" id="KW-0175">Coiled coil</keyword>
<organism evidence="2 3">
    <name type="scientific">Miscanthus lutarioriparius</name>
    <dbReference type="NCBI Taxonomy" id="422564"/>
    <lineage>
        <taxon>Eukaryota</taxon>
        <taxon>Viridiplantae</taxon>
        <taxon>Streptophyta</taxon>
        <taxon>Embryophyta</taxon>
        <taxon>Tracheophyta</taxon>
        <taxon>Spermatophyta</taxon>
        <taxon>Magnoliopsida</taxon>
        <taxon>Liliopsida</taxon>
        <taxon>Poales</taxon>
        <taxon>Poaceae</taxon>
        <taxon>PACMAD clade</taxon>
        <taxon>Panicoideae</taxon>
        <taxon>Andropogonodae</taxon>
        <taxon>Andropogoneae</taxon>
        <taxon>Saccharinae</taxon>
        <taxon>Miscanthus</taxon>
    </lineage>
</organism>
<feature type="coiled-coil region" evidence="1">
    <location>
        <begin position="521"/>
        <end position="555"/>
    </location>
</feature>
<feature type="coiled-coil region" evidence="1">
    <location>
        <begin position="229"/>
        <end position="256"/>
    </location>
</feature>
<comment type="caution">
    <text evidence="2">The sequence shown here is derived from an EMBL/GenBank/DDBJ whole genome shotgun (WGS) entry which is preliminary data.</text>
</comment>
<dbReference type="AlphaFoldDB" id="A0A811PMK4"/>
<evidence type="ECO:0000313" key="3">
    <source>
        <dbReference type="Proteomes" id="UP000604825"/>
    </source>
</evidence>
<evidence type="ECO:0000256" key="1">
    <source>
        <dbReference type="SAM" id="Coils"/>
    </source>
</evidence>
<reference evidence="2" key="1">
    <citation type="submission" date="2020-10" db="EMBL/GenBank/DDBJ databases">
        <authorList>
            <person name="Han B."/>
            <person name="Lu T."/>
            <person name="Zhao Q."/>
            <person name="Huang X."/>
            <person name="Zhao Y."/>
        </authorList>
    </citation>
    <scope>NUCLEOTIDE SEQUENCE</scope>
</reference>
<accession>A0A811PMK4</accession>
<dbReference type="PANTHER" id="PTHR33566">
    <property type="entry name" value="EN/SPM-LIKE TRANSPOSON-RELATED"/>
    <property type="match status" value="1"/>
</dbReference>
<dbReference type="OrthoDB" id="621609at2759"/>
<name>A0A811PMK4_9POAL</name>
<proteinExistence type="predicted"/>
<dbReference type="PANTHER" id="PTHR33566:SF1">
    <property type="entry name" value="EN_SPM-LIKE TRANSPOSON-RELATED"/>
    <property type="match status" value="1"/>
</dbReference>
<dbReference type="Proteomes" id="UP000604825">
    <property type="component" value="Unassembled WGS sequence"/>
</dbReference>
<keyword evidence="3" id="KW-1185">Reference proteome</keyword>